<protein>
    <recommendedName>
        <fullName evidence="3">NAD-dependent epimerase/dehydratase domain-containing protein</fullName>
    </recommendedName>
</protein>
<dbReference type="InterPro" id="IPR050425">
    <property type="entry name" value="NAD(P)_dehydrat-like"/>
</dbReference>
<gene>
    <name evidence="4" type="ORF">MELLADRAFT_106583</name>
</gene>
<dbReference type="HOGENOM" id="CLU_007383_9_2_1"/>
<dbReference type="GO" id="GO:0016616">
    <property type="term" value="F:oxidoreductase activity, acting on the CH-OH group of donors, NAD or NADP as acceptor"/>
    <property type="evidence" value="ECO:0007669"/>
    <property type="project" value="TreeGrafter"/>
</dbReference>
<name>F4RLZ3_MELLP</name>
<dbReference type="STRING" id="747676.F4RLZ3"/>
<dbReference type="Gene3D" id="3.40.50.720">
    <property type="entry name" value="NAD(P)-binding Rossmann-like Domain"/>
    <property type="match status" value="1"/>
</dbReference>
<dbReference type="eggNOG" id="KOG1502">
    <property type="taxonomic scope" value="Eukaryota"/>
</dbReference>
<dbReference type="AlphaFoldDB" id="F4RLZ3"/>
<dbReference type="Proteomes" id="UP000001072">
    <property type="component" value="Unassembled WGS sequence"/>
</dbReference>
<dbReference type="OrthoDB" id="2735536at2759"/>
<dbReference type="PANTHER" id="PTHR10366:SF579">
    <property type="entry name" value="3-BETA HYDROXYSTEROID DEHYDROGENASE_ISOMERASE FAMILY PROTEIN (AFU_ORTHOLOGUE AFUA_3G02250)"/>
    <property type="match status" value="1"/>
</dbReference>
<dbReference type="SUPFAM" id="SSF51735">
    <property type="entry name" value="NAD(P)-binding Rossmann-fold domains"/>
    <property type="match status" value="1"/>
</dbReference>
<accession>F4RLZ3</accession>
<evidence type="ECO:0000256" key="1">
    <source>
        <dbReference type="ARBA" id="ARBA00023002"/>
    </source>
</evidence>
<evidence type="ECO:0000259" key="3">
    <source>
        <dbReference type="Pfam" id="PF01370"/>
    </source>
</evidence>
<proteinExistence type="inferred from homology"/>
<feature type="domain" description="NAD-dependent epimerase/dehydratase" evidence="3">
    <location>
        <begin position="3"/>
        <end position="253"/>
    </location>
</feature>
<evidence type="ECO:0000313" key="4">
    <source>
        <dbReference type="EMBL" id="EGG06633.1"/>
    </source>
</evidence>
<dbReference type="GeneID" id="18922929"/>
<sequence>MKVLVTGITGFVGSHIAKGFLDLNWEVVGTVRSATKGETLLKQPTFSGAAQAQQLRYIVVDDLATYDFSTRLQDVDAIAHTASPCHFTGKSLDEYITPAVKGTSNLLMAARDSPTVKAVAVTSSFGAVLDFRKPALEQSGKTYTEDDWFTGTYEEAAAQNRAGFWYATSKTLAEREAWRIKDLEGTKWSLATICPPSIYGPVIHTSNPDDMNVTSRRLYNIFFGNIKDVIKTDFPAFIDVRDVADAHIKAILQRTTDRFLTSAALYDFQKVSDFVHEKFGEEAKRAPIGQPHHYLKPQQVYLLDSSKVVNVLGLSMRSFKETISDTFKNYLQINKDLTSSRS</sequence>
<dbReference type="InterPro" id="IPR036291">
    <property type="entry name" value="NAD(P)-bd_dom_sf"/>
</dbReference>
<dbReference type="KEGG" id="mlr:MELLADRAFT_106583"/>
<keyword evidence="5" id="KW-1185">Reference proteome</keyword>
<evidence type="ECO:0000256" key="2">
    <source>
        <dbReference type="ARBA" id="ARBA00023445"/>
    </source>
</evidence>
<dbReference type="EMBL" id="GL883107">
    <property type="protein sequence ID" value="EGG06633.1"/>
    <property type="molecule type" value="Genomic_DNA"/>
</dbReference>
<evidence type="ECO:0000313" key="5">
    <source>
        <dbReference type="Proteomes" id="UP000001072"/>
    </source>
</evidence>
<dbReference type="InterPro" id="IPR001509">
    <property type="entry name" value="Epimerase_deHydtase"/>
</dbReference>
<reference evidence="5" key="1">
    <citation type="journal article" date="2011" name="Proc. Natl. Acad. Sci. U.S.A.">
        <title>Obligate biotrophy features unraveled by the genomic analysis of rust fungi.</title>
        <authorList>
            <person name="Duplessis S."/>
            <person name="Cuomo C.A."/>
            <person name="Lin Y.-C."/>
            <person name="Aerts A."/>
            <person name="Tisserant E."/>
            <person name="Veneault-Fourrey C."/>
            <person name="Joly D.L."/>
            <person name="Hacquard S."/>
            <person name="Amselem J."/>
            <person name="Cantarel B.L."/>
            <person name="Chiu R."/>
            <person name="Coutinho P.M."/>
            <person name="Feau N."/>
            <person name="Field M."/>
            <person name="Frey P."/>
            <person name="Gelhaye E."/>
            <person name="Goldberg J."/>
            <person name="Grabherr M.G."/>
            <person name="Kodira C.D."/>
            <person name="Kohler A."/>
            <person name="Kuees U."/>
            <person name="Lindquist E.A."/>
            <person name="Lucas S.M."/>
            <person name="Mago R."/>
            <person name="Mauceli E."/>
            <person name="Morin E."/>
            <person name="Murat C."/>
            <person name="Pangilinan J.L."/>
            <person name="Park R."/>
            <person name="Pearson M."/>
            <person name="Quesneville H."/>
            <person name="Rouhier N."/>
            <person name="Sakthikumar S."/>
            <person name="Salamov A.A."/>
            <person name="Schmutz J."/>
            <person name="Selles B."/>
            <person name="Shapiro H."/>
            <person name="Tanguay P."/>
            <person name="Tuskan G.A."/>
            <person name="Henrissat B."/>
            <person name="Van de Peer Y."/>
            <person name="Rouze P."/>
            <person name="Ellis J.G."/>
            <person name="Dodds P.N."/>
            <person name="Schein J.E."/>
            <person name="Zhong S."/>
            <person name="Hamelin R.C."/>
            <person name="Grigoriev I.V."/>
            <person name="Szabo L.J."/>
            <person name="Martin F."/>
        </authorList>
    </citation>
    <scope>NUCLEOTIDE SEQUENCE [LARGE SCALE GENOMIC DNA]</scope>
    <source>
        <strain evidence="5">98AG31 / pathotype 3-4-7</strain>
    </source>
</reference>
<keyword evidence="1" id="KW-0560">Oxidoreductase</keyword>
<dbReference type="Pfam" id="PF01370">
    <property type="entry name" value="Epimerase"/>
    <property type="match status" value="1"/>
</dbReference>
<dbReference type="InParanoid" id="F4RLZ3"/>
<comment type="similarity">
    <text evidence="2">Belongs to the NAD(P)-dependent epimerase/dehydratase family. Dihydroflavonol-4-reductase subfamily.</text>
</comment>
<dbReference type="RefSeq" id="XP_007410073.1">
    <property type="nucleotide sequence ID" value="XM_007410011.1"/>
</dbReference>
<dbReference type="VEuPathDB" id="FungiDB:MELLADRAFT_106583"/>
<dbReference type="PANTHER" id="PTHR10366">
    <property type="entry name" value="NAD DEPENDENT EPIMERASE/DEHYDRATASE"/>
    <property type="match status" value="1"/>
</dbReference>
<organism evidence="5">
    <name type="scientific">Melampsora larici-populina (strain 98AG31 / pathotype 3-4-7)</name>
    <name type="common">Poplar leaf rust fungus</name>
    <dbReference type="NCBI Taxonomy" id="747676"/>
    <lineage>
        <taxon>Eukaryota</taxon>
        <taxon>Fungi</taxon>
        <taxon>Dikarya</taxon>
        <taxon>Basidiomycota</taxon>
        <taxon>Pucciniomycotina</taxon>
        <taxon>Pucciniomycetes</taxon>
        <taxon>Pucciniales</taxon>
        <taxon>Melampsoraceae</taxon>
        <taxon>Melampsora</taxon>
    </lineage>
</organism>